<dbReference type="AlphaFoldDB" id="A0A1G1XS05"/>
<organism evidence="1 2">
    <name type="scientific">Candidatus Buchananbacteria bacterium RBG_13_39_9</name>
    <dbReference type="NCBI Taxonomy" id="1797531"/>
    <lineage>
        <taxon>Bacteria</taxon>
        <taxon>Candidatus Buchananiibacteriota</taxon>
    </lineage>
</organism>
<gene>
    <name evidence="1" type="ORF">A2Y67_03735</name>
</gene>
<proteinExistence type="predicted"/>
<protein>
    <submittedName>
        <fullName evidence="1">Uncharacterized protein</fullName>
    </submittedName>
</protein>
<comment type="caution">
    <text evidence="1">The sequence shown here is derived from an EMBL/GenBank/DDBJ whole genome shotgun (WGS) entry which is preliminary data.</text>
</comment>
<evidence type="ECO:0000313" key="1">
    <source>
        <dbReference type="EMBL" id="OGY42808.1"/>
    </source>
</evidence>
<dbReference type="EMBL" id="MHIA01000006">
    <property type="protein sequence ID" value="OGY42808.1"/>
    <property type="molecule type" value="Genomic_DNA"/>
</dbReference>
<name>A0A1G1XS05_9BACT</name>
<evidence type="ECO:0000313" key="2">
    <source>
        <dbReference type="Proteomes" id="UP000176260"/>
    </source>
</evidence>
<dbReference type="Proteomes" id="UP000176260">
    <property type="component" value="Unassembled WGS sequence"/>
</dbReference>
<reference evidence="1 2" key="1">
    <citation type="journal article" date="2016" name="Nat. Commun.">
        <title>Thousands of microbial genomes shed light on interconnected biogeochemical processes in an aquifer system.</title>
        <authorList>
            <person name="Anantharaman K."/>
            <person name="Brown C.T."/>
            <person name="Hug L.A."/>
            <person name="Sharon I."/>
            <person name="Castelle C.J."/>
            <person name="Probst A.J."/>
            <person name="Thomas B.C."/>
            <person name="Singh A."/>
            <person name="Wilkins M.J."/>
            <person name="Karaoz U."/>
            <person name="Brodie E.L."/>
            <person name="Williams K.H."/>
            <person name="Hubbard S.S."/>
            <person name="Banfield J.F."/>
        </authorList>
    </citation>
    <scope>NUCLEOTIDE SEQUENCE [LARGE SCALE GENOMIC DNA]</scope>
</reference>
<accession>A0A1G1XS05</accession>
<sequence length="90" mass="10299">MLKLFNHWSVFSKWPSGVLAQMILLKRNYIREFCIYCERTLKFSRSSRSGDSGGICAPCLLRECPEAYYSMKEEGKLTPLEIEEAEGSAP</sequence>